<feature type="domain" description="Plastid division protein CDP1-like IMS" evidence="2">
    <location>
        <begin position="211"/>
        <end position="327"/>
    </location>
</feature>
<organism evidence="3 4">
    <name type="scientific">Umezakia ovalisporum FSS-43</name>
    <dbReference type="NCBI Taxonomy" id="2740520"/>
    <lineage>
        <taxon>Bacteria</taxon>
        <taxon>Bacillati</taxon>
        <taxon>Cyanobacteriota</taxon>
        <taxon>Cyanophyceae</taxon>
        <taxon>Nostocales</taxon>
        <taxon>Nodulariaceae</taxon>
        <taxon>Umezakia</taxon>
    </lineage>
</organism>
<feature type="region of interest" description="Disordered" evidence="1">
    <location>
        <begin position="140"/>
        <end position="201"/>
    </location>
</feature>
<protein>
    <submittedName>
        <fullName evidence="3">IMS domain-containing protein</fullName>
    </submittedName>
</protein>
<dbReference type="InterPro" id="IPR025344">
    <property type="entry name" value="CDP1-like_IMS"/>
</dbReference>
<name>A0ABT6K4H6_9CYAN</name>
<feature type="compositionally biased region" description="Low complexity" evidence="1">
    <location>
        <begin position="140"/>
        <end position="150"/>
    </location>
</feature>
<dbReference type="RefSeq" id="WP_280656982.1">
    <property type="nucleotide sequence ID" value="NZ_JANQDO010000070.1"/>
</dbReference>
<evidence type="ECO:0000259" key="2">
    <source>
        <dbReference type="Pfam" id="PF13355"/>
    </source>
</evidence>
<dbReference type="Proteomes" id="UP001159371">
    <property type="component" value="Unassembled WGS sequence"/>
</dbReference>
<comment type="caution">
    <text evidence="3">The sequence shown here is derived from an EMBL/GenBank/DDBJ whole genome shotgun (WGS) entry which is preliminary data.</text>
</comment>
<evidence type="ECO:0000256" key="1">
    <source>
        <dbReference type="SAM" id="MobiDB-lite"/>
    </source>
</evidence>
<reference evidence="3 4" key="1">
    <citation type="journal article" date="2023" name="J. Phycol.">
        <title>Chrysosporum ovalisporum is synonymous with the true-branching cyanobacterium Umezakia natans (Nostocales/Aphanizomenonaceae).</title>
        <authorList>
            <person name="McGregor G.B."/>
            <person name="Sendall B.C."/>
            <person name="Niiyama Y."/>
            <person name="Tuji A."/>
            <person name="Willis A."/>
        </authorList>
    </citation>
    <scope>NUCLEOTIDE SEQUENCE [LARGE SCALE GENOMIC DNA]</scope>
    <source>
        <strain evidence="3 4">FSS-43</strain>
    </source>
</reference>
<feature type="compositionally biased region" description="Polar residues" evidence="1">
    <location>
        <begin position="151"/>
        <end position="179"/>
    </location>
</feature>
<evidence type="ECO:0000313" key="4">
    <source>
        <dbReference type="Proteomes" id="UP001159371"/>
    </source>
</evidence>
<gene>
    <name evidence="3" type="ORF">NWP19_10275</name>
</gene>
<proteinExistence type="predicted"/>
<keyword evidence="4" id="KW-1185">Reference proteome</keyword>
<sequence length="334" mass="37070">MFTLLLTKLMKKLTICWTLLTIYGCTQPALNSSSAGCLDKPPVSLAQEDVEEIKLNDKKLTTSGQVSSTKSMGYKFDANSGQKLSYATNADICLWVYTPDNQIIKTTELPKNGKYIIQVSAPQGLRTFDLEMTLSSVEVSSTPAPVTSPSNEISANTFSPQPAVATTTDTSNVTPTGSSIPKPRRTPSYTPSPSLPVSPAEPVHDISQKQALEIVQNWYAAKPQIFGPPYDTSLVEELTTGKLYSFTTKPNGPVAWLENNNAYYTYEKSEITKIIDFSNSGKRPYMKVKIFEELYLHGKNGIDKKNSGPYRGEFIYTFEKENGIWKIYDYKKVS</sequence>
<dbReference type="Pfam" id="PF13355">
    <property type="entry name" value="ARC6-like_IMS"/>
    <property type="match status" value="1"/>
</dbReference>
<evidence type="ECO:0000313" key="3">
    <source>
        <dbReference type="EMBL" id="MDH6057157.1"/>
    </source>
</evidence>
<accession>A0ABT6K4H6</accession>
<dbReference type="EMBL" id="JANQDO010000070">
    <property type="protein sequence ID" value="MDH6057157.1"/>
    <property type="molecule type" value="Genomic_DNA"/>
</dbReference>
<dbReference type="Gene3D" id="2.60.120.380">
    <property type="match status" value="1"/>
</dbReference>
<feature type="compositionally biased region" description="Low complexity" evidence="1">
    <location>
        <begin position="186"/>
        <end position="198"/>
    </location>
</feature>